<dbReference type="Pfam" id="PF01835">
    <property type="entry name" value="MG2"/>
    <property type="match status" value="1"/>
</dbReference>
<dbReference type="EMBL" id="PGTM01000140">
    <property type="protein sequence ID" value="PJF35551.1"/>
    <property type="molecule type" value="Genomic_DNA"/>
</dbReference>
<dbReference type="InterPro" id="IPR011625">
    <property type="entry name" value="A2M_N_BRD"/>
</dbReference>
<dbReference type="InterPro" id="IPR008930">
    <property type="entry name" value="Terpenoid_cyclase/PrenylTrfase"/>
</dbReference>
<evidence type="ECO:0000256" key="1">
    <source>
        <dbReference type="ARBA" id="ARBA00010556"/>
    </source>
</evidence>
<dbReference type="Pfam" id="PF07678">
    <property type="entry name" value="TED_complement"/>
    <property type="match status" value="1"/>
</dbReference>
<dbReference type="SMART" id="SM01360">
    <property type="entry name" value="A2M"/>
    <property type="match status" value="1"/>
</dbReference>
<comment type="caution">
    <text evidence="6">The sequence shown here is derived from an EMBL/GenBank/DDBJ whole genome shotgun (WGS) entry which is preliminary data.</text>
</comment>
<proteinExistence type="inferred from homology"/>
<dbReference type="CDD" id="cd02891">
    <property type="entry name" value="A2M_like"/>
    <property type="match status" value="1"/>
</dbReference>
<feature type="domain" description="Alpha-2-macroglobulin" evidence="5">
    <location>
        <begin position="1376"/>
        <end position="1472"/>
    </location>
</feature>
<evidence type="ECO:0000259" key="5">
    <source>
        <dbReference type="SMART" id="SM01360"/>
    </source>
</evidence>
<dbReference type="SMART" id="SM01359">
    <property type="entry name" value="A2M_N_2"/>
    <property type="match status" value="1"/>
</dbReference>
<dbReference type="Gene3D" id="1.50.10.20">
    <property type="match status" value="1"/>
</dbReference>
<dbReference type="SUPFAM" id="SSF48239">
    <property type="entry name" value="Terpenoid cyclases/Protein prenyltransferases"/>
    <property type="match status" value="1"/>
</dbReference>
<dbReference type="PANTHER" id="PTHR40094:SF1">
    <property type="entry name" value="UBIQUITIN DOMAIN-CONTAINING PROTEIN"/>
    <property type="match status" value="1"/>
</dbReference>
<reference evidence="6 7" key="1">
    <citation type="submission" date="2017-11" db="EMBL/GenBank/DDBJ databases">
        <title>Evolution of Phototrophy in the Chloroflexi Phylum Driven by Horizontal Gene Transfer.</title>
        <authorList>
            <person name="Ward L.M."/>
            <person name="Hemp J."/>
            <person name="Shih P.M."/>
            <person name="Mcglynn S.E."/>
            <person name="Fischer W."/>
        </authorList>
    </citation>
    <scope>NUCLEOTIDE SEQUENCE [LARGE SCALE GENOMIC DNA]</scope>
    <source>
        <strain evidence="6">JP3_13</strain>
    </source>
</reference>
<gene>
    <name evidence="6" type="ORF">CUN49_10005</name>
</gene>
<dbReference type="Pfam" id="PF13205">
    <property type="entry name" value="Big_5"/>
    <property type="match status" value="2"/>
</dbReference>
<dbReference type="InterPro" id="IPR011626">
    <property type="entry name" value="Alpha-macroglobulin_TED"/>
</dbReference>
<dbReference type="InterPro" id="IPR002890">
    <property type="entry name" value="MG2"/>
</dbReference>
<dbReference type="Pfam" id="PF07703">
    <property type="entry name" value="A2M_BRD"/>
    <property type="match status" value="1"/>
</dbReference>
<name>A0A2M8PDC2_9CHLR</name>
<dbReference type="InterPro" id="IPR003646">
    <property type="entry name" value="SH3-like_bac-type"/>
</dbReference>
<dbReference type="InterPro" id="IPR032812">
    <property type="entry name" value="SbsA_Ig"/>
</dbReference>
<evidence type="ECO:0000259" key="4">
    <source>
        <dbReference type="SMART" id="SM01359"/>
    </source>
</evidence>
<dbReference type="GO" id="GO:0005615">
    <property type="term" value="C:extracellular space"/>
    <property type="evidence" value="ECO:0007669"/>
    <property type="project" value="InterPro"/>
</dbReference>
<feature type="signal peptide" evidence="3">
    <location>
        <begin position="1"/>
        <end position="18"/>
    </location>
</feature>
<dbReference type="InterPro" id="IPR001599">
    <property type="entry name" value="Macroglobln_a2"/>
</dbReference>
<evidence type="ECO:0000256" key="2">
    <source>
        <dbReference type="ARBA" id="ARBA00022729"/>
    </source>
</evidence>
<dbReference type="Gene3D" id="2.30.30.40">
    <property type="entry name" value="SH3 Domains"/>
    <property type="match status" value="1"/>
</dbReference>
<accession>A0A2M8PDC2</accession>
<dbReference type="PANTHER" id="PTHR40094">
    <property type="entry name" value="ALPHA-2-MACROGLOBULIN HOMOLOG"/>
    <property type="match status" value="1"/>
</dbReference>
<dbReference type="Pfam" id="PF00207">
    <property type="entry name" value="A2M"/>
    <property type="match status" value="1"/>
</dbReference>
<dbReference type="Gene3D" id="2.60.40.3710">
    <property type="match status" value="2"/>
</dbReference>
<evidence type="ECO:0008006" key="8">
    <source>
        <dbReference type="Google" id="ProtNLM"/>
    </source>
</evidence>
<dbReference type="Proteomes" id="UP000229681">
    <property type="component" value="Unassembled WGS sequence"/>
</dbReference>
<dbReference type="GO" id="GO:0004866">
    <property type="term" value="F:endopeptidase inhibitor activity"/>
    <property type="evidence" value="ECO:0007669"/>
    <property type="project" value="InterPro"/>
</dbReference>
<evidence type="ECO:0000313" key="7">
    <source>
        <dbReference type="Proteomes" id="UP000229681"/>
    </source>
</evidence>
<dbReference type="Gene3D" id="2.60.40.1930">
    <property type="match status" value="1"/>
</dbReference>
<feature type="chain" id="PRO_5030053690" description="Alpha-2-macroglobulin" evidence="3">
    <location>
        <begin position="19"/>
        <end position="1868"/>
    </location>
</feature>
<comment type="similarity">
    <text evidence="1">Belongs to the protease inhibitor I39 (alpha-2-macroglobulin) family. Bacterial alpha-2-macroglobulin subfamily.</text>
</comment>
<evidence type="ECO:0000256" key="3">
    <source>
        <dbReference type="SAM" id="SignalP"/>
    </source>
</evidence>
<organism evidence="6 7">
    <name type="scientific">Candidatus Thermofonsia Clade 1 bacterium</name>
    <dbReference type="NCBI Taxonomy" id="2364210"/>
    <lineage>
        <taxon>Bacteria</taxon>
        <taxon>Bacillati</taxon>
        <taxon>Chloroflexota</taxon>
        <taxon>Candidatus Thermofontia</taxon>
        <taxon>Candidatus Thermofonsia Clade 1</taxon>
    </lineage>
</organism>
<dbReference type="InterPro" id="IPR051802">
    <property type="entry name" value="YfhM-like"/>
</dbReference>
<dbReference type="Gene3D" id="2.60.40.1220">
    <property type="match status" value="1"/>
</dbReference>
<dbReference type="InterPro" id="IPR014755">
    <property type="entry name" value="Cu-Rt/internalin_Ig-like"/>
</dbReference>
<dbReference type="Pfam" id="PF08239">
    <property type="entry name" value="SH3_3"/>
    <property type="match status" value="1"/>
</dbReference>
<protein>
    <recommendedName>
        <fullName evidence="8">Alpha-2-macroglobulin</fullName>
    </recommendedName>
</protein>
<sequence length="1868" mass="206863">MILSALFGALVAAPSARSADDQPPPSVIDSIPMRGEELPLDGAITLFFNQAMDRPSVERAIRTQPALTGSFDWLDEATVQFKPTNLQRATTYVLTVGTEARSAANVPMADVFTLRLQTVGFLEVVEIIPRSGSSGIEADPTISIIFNRPVVPLLSVDELKALPAPFTAEPAMEGSGEWISTSIYQFKARNLRGGTRYTITVPAGLQDVTGAILQEDFKAVFSTIAPRLIETEPLSRDRQVKRDSAIRLVFSQPMDRASVEANFVLNGPDGAVETVLEKVSEDQRIFTFKPKALLDYDAEYSVVIDREKFLSATGAPLAESARLTFFTLEKPQVLETYPKHQGVDVRASGFYIRFSTPMNLDNFKDRITVLPEPGLFFDSYGDRDGRYFQYNFSHEPNTAYALLLNIEGLTDIYGTPLQVQRNFGLYEVSEDGKTLTFRWTTPDYDPSLELRTGYSALSLYSAYNAQTRAFSTHRNLKSINFALYSVPSRSAPLLLRYSMDQARLGAQRIRAWAVGVENPRNVLRYDLVTLSEGESTAFSAPECPNAPPSRLIPGELAIVLPDDPSPLRLRAQPSLAANVIAELPANTRLEIIGGPTCAEGFLWYRIATRTRGDLSGWVAEGTANQYFIGLEGSSSKVTLPRKLLNPSDPNAQALKPGLYRLYMHSPEVGYNYTENMLVATVNITLKLSERSLMAWVTDLQSGQPVPDVPVQLAAEGEFFDPFQVTRTDAEGIAVFELSQPLESLYEEFYALVETPEHFGFASLSFDDGIAPWWFNQPADYFPQQLTVYLYTDRSLYRPGQPIHFRGVVRAQDDQQYTLSNLTTVSVEILDSRDRRLYLKNLPLTQFGSFSDTFSTDENAPLGYYRIIARPGFTGTDPSNWRGPQFSRAVDIAQYRVPEFQINLTPEQSEVVQGDTIKVTVESSYFFGGGVSNAAVEWSLYMEDYTFRYTGSEAYNFIDFNEDEGARSFYDGYYGESVTGGSGRTDAFGRFVIEVPADLAKETRSKRFVIEACVTDESDQLIAGRASVVVHQGEFYIGAAAENYVGTARQAQKINLIAVNWDSTPRAGIGLSVRVVERRWSSTQSVDPATGRTIWNYEVEELPITEGVVTTDSQGKAVFSFTPERGGIYKIYVSSRDSRGNQINTATFLWVAGPDYVPWRQQNSNRIDLKINKTDFKVGEKASVLIASPFQGAAKALISVERGKILSYQVVDLPNNSYVYELPITAEMAPNAYISVLIVKGVDETNPVAAFRMGLLQVAVDTERYALNITVTPDRERASPRETVNYTIKVTNYLGEPVQAELGVGLTDLAVLSLLPDTSRPILDHFYSQKGLGVRTALSLTVSADQQTQEILNTIKGGGGGGPEGGIIEVRQRFIDTPLWLPSIVTDQRGEATVSVELPDQLTTWRLDVRAVTLPIGELRTTLVGQATFDLISTKPLLVRPITPRFYVVGDRASLVAVVNNNSGKEQSVTVNLELKGAQLLDASPSLTRAIPDGGRARFEWQIEVGDVDRVEVTFFAQNADGSLRDAAKSAVGKGEDKYLPVLRYEASETVATGGSLPSGERRTEGIALPRRFAVSQGSLTLRLDRSLAAATVDALEVLQNFPHQCTEQTISRFLPNVAVYGAFNKLGLADAGLRQQAQMAVSYAVQRLYNDQKADGGWGWFNADRSNALVTAYALIGLTEARKNGFEVDDRAIEGAIRFLRGELARNAVGQRTARHELNRQAFLVYALAAADAPNFPRAVELFDRRELMDTYARAYLAMTFSLIDPRNTTYTDALLSDLLNRAIVSATGVHWEEEQPDRFNWNTDTRTTAIVLKALIQLNPENQLIPNVVRWLMIARDADAWQTTQETAWSLMALVDWMQYTGELQPS</sequence>
<evidence type="ECO:0000313" key="6">
    <source>
        <dbReference type="EMBL" id="PJF35551.1"/>
    </source>
</evidence>
<feature type="non-terminal residue" evidence="6">
    <location>
        <position position="1868"/>
    </location>
</feature>
<feature type="domain" description="Alpha-2-macroglobulin bait region" evidence="4">
    <location>
        <begin position="1166"/>
        <end position="1313"/>
    </location>
</feature>
<keyword evidence="2 3" id="KW-0732">Signal</keyword>